<keyword evidence="1" id="KW-0812">Transmembrane</keyword>
<proteinExistence type="predicted"/>
<keyword evidence="1" id="KW-0472">Membrane</keyword>
<feature type="transmembrane region" description="Helical" evidence="1">
    <location>
        <begin position="21"/>
        <end position="47"/>
    </location>
</feature>
<gene>
    <name evidence="2" type="ORF">A2677_02995</name>
</gene>
<evidence type="ECO:0000256" key="1">
    <source>
        <dbReference type="SAM" id="Phobius"/>
    </source>
</evidence>
<evidence type="ECO:0000313" key="2">
    <source>
        <dbReference type="EMBL" id="OGY89045.1"/>
    </source>
</evidence>
<dbReference type="AlphaFoldDB" id="A0A1G2BIZ4"/>
<protein>
    <recommendedName>
        <fullName evidence="4">Type 4 fimbrial biogenesis protein PilX N-terminal domain-containing protein</fullName>
    </recommendedName>
</protein>
<accession>A0A1G2BIZ4</accession>
<sequence length="580" mass="61491">MDYKVSRRIQKRLDVRTDERGALLLVAMVLLGVITLSAIYLSLVLLAEIRSTRYADNGLASYYVAESGGERSLWRLKISKEQASPALFTNLTAASNMTDQCAGEDGGIAGRCVGRCSNDSTIKCQSTADCGGSACDPGLGDPERLYDFTTVSLKAGDFTAYDITPNQSVSMDVYDPTVEGQINASTGVSELVIGWYVSACSGVEQSARLQISYTPIDAHTLEPVDLTYPPVTRVDVCGCSQASYDTVTNTYKCADSLVAPSYQLNLLASSFYRIVFRSADVPVKKISVTGNDDIPSLIQIATRGIYRESESVVTLRAQWRDALSGIFNYVLFSEESLIKDTRDLTGASFKSLCGFCSASTSGNKFSCSADPDCQTCSSGKCIDGTTNCTTSADCTAMQCTTVNTVSDTIDGSASSWYCPLDTSGESDGSVGSINQTDANSCNVLCNGRTFCGDGYWQATNGIGNGFEGHEQCDEGAANSDTVPLTCRTDCRDPFCGDGVTDNGPYTDAQGALVIPPNEEECDDADADNTDECNTLCKLTTCGDGIVQSPDGQGISEECDQGVSNAVCDVGVTCSPSCTTC</sequence>
<dbReference type="EMBL" id="MHKK01000044">
    <property type="protein sequence ID" value="OGY89045.1"/>
    <property type="molecule type" value="Genomic_DNA"/>
</dbReference>
<reference evidence="2 3" key="1">
    <citation type="journal article" date="2016" name="Nat. Commun.">
        <title>Thousands of microbial genomes shed light on interconnected biogeochemical processes in an aquifer system.</title>
        <authorList>
            <person name="Anantharaman K."/>
            <person name="Brown C.T."/>
            <person name="Hug L.A."/>
            <person name="Sharon I."/>
            <person name="Castelle C.J."/>
            <person name="Probst A.J."/>
            <person name="Thomas B.C."/>
            <person name="Singh A."/>
            <person name="Wilkins M.J."/>
            <person name="Karaoz U."/>
            <person name="Brodie E.L."/>
            <person name="Williams K.H."/>
            <person name="Hubbard S.S."/>
            <person name="Banfield J.F."/>
        </authorList>
    </citation>
    <scope>NUCLEOTIDE SEQUENCE [LARGE SCALE GENOMIC DNA]</scope>
</reference>
<keyword evidence="1" id="KW-1133">Transmembrane helix</keyword>
<name>A0A1G2BIZ4_9BACT</name>
<evidence type="ECO:0008006" key="4">
    <source>
        <dbReference type="Google" id="ProtNLM"/>
    </source>
</evidence>
<organism evidence="2 3">
    <name type="scientific">Candidatus Komeilibacteria bacterium RIFCSPHIGHO2_01_FULL_52_14</name>
    <dbReference type="NCBI Taxonomy" id="1798549"/>
    <lineage>
        <taxon>Bacteria</taxon>
        <taxon>Candidatus Komeiliibacteriota</taxon>
    </lineage>
</organism>
<comment type="caution">
    <text evidence="2">The sequence shown here is derived from an EMBL/GenBank/DDBJ whole genome shotgun (WGS) entry which is preliminary data.</text>
</comment>
<evidence type="ECO:0000313" key="3">
    <source>
        <dbReference type="Proteomes" id="UP000177817"/>
    </source>
</evidence>
<dbReference type="Proteomes" id="UP000177817">
    <property type="component" value="Unassembled WGS sequence"/>
</dbReference>